<proteinExistence type="predicted"/>
<dbReference type="EMBL" id="BTGU01000002">
    <property type="protein sequence ID" value="GMN27594.1"/>
    <property type="molecule type" value="Genomic_DNA"/>
</dbReference>
<accession>A0AA88D5H3</accession>
<name>A0AA88D5H3_FICCA</name>
<keyword evidence="2" id="KW-1185">Reference proteome</keyword>
<evidence type="ECO:0000313" key="1">
    <source>
        <dbReference type="EMBL" id="GMN27594.1"/>
    </source>
</evidence>
<reference evidence="1" key="1">
    <citation type="submission" date="2023-07" db="EMBL/GenBank/DDBJ databases">
        <title>draft genome sequence of fig (Ficus carica).</title>
        <authorList>
            <person name="Takahashi T."/>
            <person name="Nishimura K."/>
        </authorList>
    </citation>
    <scope>NUCLEOTIDE SEQUENCE</scope>
</reference>
<gene>
    <name evidence="1" type="ORF">TIFTF001_001722</name>
</gene>
<sequence length="50" mass="5182">MGRGLGISDDKGGGLELGFEFYPRLGLGLGFEFGEQGVSLATMKKGVMGT</sequence>
<protein>
    <submittedName>
        <fullName evidence="1">Uncharacterized protein</fullName>
    </submittedName>
</protein>
<organism evidence="1 2">
    <name type="scientific">Ficus carica</name>
    <name type="common">Common fig</name>
    <dbReference type="NCBI Taxonomy" id="3494"/>
    <lineage>
        <taxon>Eukaryota</taxon>
        <taxon>Viridiplantae</taxon>
        <taxon>Streptophyta</taxon>
        <taxon>Embryophyta</taxon>
        <taxon>Tracheophyta</taxon>
        <taxon>Spermatophyta</taxon>
        <taxon>Magnoliopsida</taxon>
        <taxon>eudicotyledons</taxon>
        <taxon>Gunneridae</taxon>
        <taxon>Pentapetalae</taxon>
        <taxon>rosids</taxon>
        <taxon>fabids</taxon>
        <taxon>Rosales</taxon>
        <taxon>Moraceae</taxon>
        <taxon>Ficeae</taxon>
        <taxon>Ficus</taxon>
    </lineage>
</organism>
<comment type="caution">
    <text evidence="1">The sequence shown here is derived from an EMBL/GenBank/DDBJ whole genome shotgun (WGS) entry which is preliminary data.</text>
</comment>
<dbReference type="AlphaFoldDB" id="A0AA88D5H3"/>
<evidence type="ECO:0000313" key="2">
    <source>
        <dbReference type="Proteomes" id="UP001187192"/>
    </source>
</evidence>
<dbReference type="Proteomes" id="UP001187192">
    <property type="component" value="Unassembled WGS sequence"/>
</dbReference>